<evidence type="ECO:0000256" key="1">
    <source>
        <dbReference type="ARBA" id="ARBA00009861"/>
    </source>
</evidence>
<dbReference type="AlphaFoldDB" id="A0A6A3BFP8"/>
<proteinExistence type="inferred from homology"/>
<dbReference type="GO" id="GO:0016747">
    <property type="term" value="F:acyltransferase activity, transferring groups other than amino-acyl groups"/>
    <property type="evidence" value="ECO:0007669"/>
    <property type="project" value="TreeGrafter"/>
</dbReference>
<gene>
    <name evidence="2" type="ORF">F3Y22_tig00110206pilonHSYRG00109</name>
</gene>
<dbReference type="Proteomes" id="UP000436088">
    <property type="component" value="Unassembled WGS sequence"/>
</dbReference>
<dbReference type="InterPro" id="IPR050317">
    <property type="entry name" value="Plant_Fungal_Acyltransferase"/>
</dbReference>
<comment type="caution">
    <text evidence="2">The sequence shown here is derived from an EMBL/GenBank/DDBJ whole genome shotgun (WGS) entry which is preliminary data.</text>
</comment>
<dbReference type="Gene3D" id="3.30.559.10">
    <property type="entry name" value="Chloramphenicol acetyltransferase-like domain"/>
    <property type="match status" value="2"/>
</dbReference>
<dbReference type="EMBL" id="VEPZ02000876">
    <property type="protein sequence ID" value="KAE8713559.1"/>
    <property type="molecule type" value="Genomic_DNA"/>
</dbReference>
<accession>A0A6A3BFP8</accession>
<dbReference type="InterPro" id="IPR023213">
    <property type="entry name" value="CAT-like_dom_sf"/>
</dbReference>
<evidence type="ECO:0000313" key="3">
    <source>
        <dbReference type="Proteomes" id="UP000436088"/>
    </source>
</evidence>
<dbReference type="OrthoDB" id="1862401at2759"/>
<sequence length="441" mass="48860">MVSPQQHHDLVYDLKLSSVGPGRVTGSDVVHDLSGLDLAMKLHNLKAVYLFTSHAAEGLTIMNMKEPMFCWCNDYFMTCGRIRRSEPSGRPYIKCNDCGIRFVEGVCDKTLDEWLEMEDDSRWNSLVYHGAIGPELSFSPLVYLQVTWFKCGGISLGISWAHLLGDAFSVSDFINNWGRCMATLKANGSPTLAPRSQTAVPMPEPLSAKQVNHVGDLWVVANNSKMETFSFNLTTQHLSNLDDDDDHGTRHKPVSAFDSICAVIWRSIAKVREGFEPQVVTVCRKDPNHDNNNNNFLGNTQIIRSIMADFSVVESDLNTLASLIAGDQNQGCDERNMIEAAVEKDKGFTDYIIYGSNLTFVNLVNAGLYEMELKGEKPKFAYYSIQGVGDEGAVLVLPGPPPPPQGSTVENDSERSYLVTLTLPEGEVPKLKTELKRNGLI</sequence>
<reference evidence="2" key="1">
    <citation type="submission" date="2019-09" db="EMBL/GenBank/DDBJ databases">
        <title>Draft genome information of white flower Hibiscus syriacus.</title>
        <authorList>
            <person name="Kim Y.-M."/>
        </authorList>
    </citation>
    <scope>NUCLEOTIDE SEQUENCE [LARGE SCALE GENOMIC DNA]</scope>
    <source>
        <strain evidence="2">YM2019G1</strain>
    </source>
</reference>
<evidence type="ECO:0000313" key="2">
    <source>
        <dbReference type="EMBL" id="KAE8713559.1"/>
    </source>
</evidence>
<comment type="similarity">
    <text evidence="1">Belongs to the plant acyltransferase family.</text>
</comment>
<dbReference type="Pfam" id="PF02458">
    <property type="entry name" value="Transferase"/>
    <property type="match status" value="1"/>
</dbReference>
<organism evidence="2 3">
    <name type="scientific">Hibiscus syriacus</name>
    <name type="common">Rose of Sharon</name>
    <dbReference type="NCBI Taxonomy" id="106335"/>
    <lineage>
        <taxon>Eukaryota</taxon>
        <taxon>Viridiplantae</taxon>
        <taxon>Streptophyta</taxon>
        <taxon>Embryophyta</taxon>
        <taxon>Tracheophyta</taxon>
        <taxon>Spermatophyta</taxon>
        <taxon>Magnoliopsida</taxon>
        <taxon>eudicotyledons</taxon>
        <taxon>Gunneridae</taxon>
        <taxon>Pentapetalae</taxon>
        <taxon>rosids</taxon>
        <taxon>malvids</taxon>
        <taxon>Malvales</taxon>
        <taxon>Malvaceae</taxon>
        <taxon>Malvoideae</taxon>
        <taxon>Hibiscus</taxon>
    </lineage>
</organism>
<keyword evidence="3" id="KW-1185">Reference proteome</keyword>
<protein>
    <submittedName>
        <fullName evidence="2">Glycine-rich RNA-binding protein 2</fullName>
    </submittedName>
</protein>
<dbReference type="PANTHER" id="PTHR31642">
    <property type="entry name" value="TRICHOTHECENE 3-O-ACETYLTRANSFERASE"/>
    <property type="match status" value="1"/>
</dbReference>
<name>A0A6A3BFP8_HIBSY</name>
<dbReference type="PANTHER" id="PTHR31642:SF115">
    <property type="entry name" value="PROTEIN ECERIFERUM 26-LIKE"/>
    <property type="match status" value="1"/>
</dbReference>